<dbReference type="RefSeq" id="XP_019775650.1">
    <property type="nucleotide sequence ID" value="XM_019920091.2"/>
</dbReference>
<dbReference type="InterPro" id="IPR027789">
    <property type="entry name" value="Syndecan/Neurexin_dom"/>
</dbReference>
<organism evidence="17 18">
    <name type="scientific">Tursiops truncatus</name>
    <name type="common">Atlantic bottle-nosed dolphin</name>
    <name type="synonym">Delphinus truncatus</name>
    <dbReference type="NCBI Taxonomy" id="9739"/>
    <lineage>
        <taxon>Eukaryota</taxon>
        <taxon>Metazoa</taxon>
        <taxon>Chordata</taxon>
        <taxon>Craniata</taxon>
        <taxon>Vertebrata</taxon>
        <taxon>Euteleostomi</taxon>
        <taxon>Mammalia</taxon>
        <taxon>Eutheria</taxon>
        <taxon>Laurasiatheria</taxon>
        <taxon>Artiodactyla</taxon>
        <taxon>Whippomorpha</taxon>
        <taxon>Cetacea</taxon>
        <taxon>Odontoceti</taxon>
        <taxon>Delphinidae</taxon>
        <taxon>Tursiops</taxon>
    </lineage>
</organism>
<keyword evidence="2 14" id="KW-0812">Transmembrane</keyword>
<feature type="compositionally biased region" description="Polar residues" evidence="13">
    <location>
        <begin position="298"/>
        <end position="315"/>
    </location>
</feature>
<reference evidence="18" key="1">
    <citation type="submission" date="2025-08" db="UniProtKB">
        <authorList>
            <consortium name="RefSeq"/>
        </authorList>
    </citation>
    <scope>IDENTIFICATION</scope>
    <source>
        <tissue evidence="18">Spleen</tissue>
    </source>
</reference>
<evidence type="ECO:0000256" key="13">
    <source>
        <dbReference type="SAM" id="MobiDB-lite"/>
    </source>
</evidence>
<evidence type="ECO:0000259" key="16">
    <source>
        <dbReference type="PROSITE" id="PS50025"/>
    </source>
</evidence>
<feature type="region of interest" description="Disordered" evidence="13">
    <location>
        <begin position="289"/>
        <end position="340"/>
    </location>
</feature>
<evidence type="ECO:0000256" key="3">
    <source>
        <dbReference type="ARBA" id="ARBA00022729"/>
    </source>
</evidence>
<keyword evidence="6" id="KW-0654">Proteoglycan</keyword>
<dbReference type="InterPro" id="IPR003585">
    <property type="entry name" value="Neurexin-like"/>
</dbReference>
<dbReference type="CDD" id="cd00110">
    <property type="entry name" value="LamG"/>
    <property type="match status" value="1"/>
</dbReference>
<dbReference type="Pfam" id="PF02210">
    <property type="entry name" value="Laminin_G_2"/>
    <property type="match status" value="1"/>
</dbReference>
<feature type="domain" description="Laminin G" evidence="16">
    <location>
        <begin position="85"/>
        <end position="255"/>
    </location>
</feature>
<gene>
    <name evidence="18" type="primary">NRXN3</name>
</gene>
<evidence type="ECO:0000256" key="9">
    <source>
        <dbReference type="ARBA" id="ARBA00023136"/>
    </source>
</evidence>
<proteinExistence type="inferred from homology"/>
<dbReference type="OrthoDB" id="9675569at2759"/>
<evidence type="ECO:0000256" key="1">
    <source>
        <dbReference type="ARBA" id="ARBA00010241"/>
    </source>
</evidence>
<dbReference type="PANTHER" id="PTHR15036">
    <property type="entry name" value="PIKACHURIN-LIKE PROTEIN"/>
    <property type="match status" value="1"/>
</dbReference>
<evidence type="ECO:0000313" key="17">
    <source>
        <dbReference type="Proteomes" id="UP000245320"/>
    </source>
</evidence>
<feature type="chain" id="PRO_5015452198" evidence="15">
    <location>
        <begin position="36"/>
        <end position="432"/>
    </location>
</feature>
<dbReference type="SMART" id="SM00282">
    <property type="entry name" value="LamG"/>
    <property type="match status" value="1"/>
</dbReference>
<evidence type="ECO:0000256" key="5">
    <source>
        <dbReference type="ARBA" id="ARBA00022889"/>
    </source>
</evidence>
<dbReference type="GO" id="GO:0042734">
    <property type="term" value="C:presynaptic membrane"/>
    <property type="evidence" value="ECO:0007669"/>
    <property type="project" value="UniProtKB-SubCell"/>
</dbReference>
<keyword evidence="8" id="KW-0770">Synapse</keyword>
<comment type="similarity">
    <text evidence="1">Belongs to the neurexin family.</text>
</comment>
<evidence type="ECO:0000256" key="15">
    <source>
        <dbReference type="SAM" id="SignalP"/>
    </source>
</evidence>
<sequence length="432" mass="47262">MHLRIHARRSPPRRPAWTLGIWSLFWGCIISSVWSSSNVPFSSSSSSSPGSHSQHEHHFHGSKHHSVPISIYRSPVSLRGGHAGATYIFGKSGGLILYTWPANDRPSTRSDRLAVGFSTTVKDGILVRIDSAPGLGDFLQLHIEQGKIGVVFNIGTVDISIKEERTPVNDGKYHVVRFTRNGGNATLQVDNWPVNEHYPTGRQLTIFNTQAQIAIGGKDKGRLFQGQLSGLYYDGLKVLNMAAENNPNIKINGSVRLVGEVPSILGTTQTTSMPPEMSTTVMETTTTMATTTTRKNRSTASIQPTSDDLVSSAECSSDDEDFVECEPSTGRLANPTEPGVRRVPGASEVIRESSSTTGMVVGIVAAAALCILILLYAMYKYRNRDEGSYQVDETRNYISNSAQSNGTLLKEKQQSSKSGHKKQKNKDKEYYV</sequence>
<dbReference type="FunFam" id="2.60.120.200:FF:000003">
    <property type="entry name" value="neurexin-1 isoform X1"/>
    <property type="match status" value="1"/>
</dbReference>
<evidence type="ECO:0000256" key="11">
    <source>
        <dbReference type="ARBA" id="ARBA00035005"/>
    </source>
</evidence>
<evidence type="ECO:0000313" key="18">
    <source>
        <dbReference type="RefSeq" id="XP_019775650.1"/>
    </source>
</evidence>
<feature type="transmembrane region" description="Helical" evidence="14">
    <location>
        <begin position="359"/>
        <end position="379"/>
    </location>
</feature>
<dbReference type="Proteomes" id="UP000245320">
    <property type="component" value="Chromosome 2"/>
</dbReference>
<feature type="signal peptide" evidence="15">
    <location>
        <begin position="1"/>
        <end position="35"/>
    </location>
</feature>
<dbReference type="SUPFAM" id="SSF49899">
    <property type="entry name" value="Concanavalin A-like lectins/glucanases"/>
    <property type="match status" value="1"/>
</dbReference>
<dbReference type="GeneID" id="101329266"/>
<keyword evidence="9 14" id="KW-0472">Membrane</keyword>
<dbReference type="GO" id="GO:0001525">
    <property type="term" value="P:angiogenesis"/>
    <property type="evidence" value="ECO:0007669"/>
    <property type="project" value="UniProtKB-KW"/>
</dbReference>
<dbReference type="PANTHER" id="PTHR15036:SF57">
    <property type="entry name" value="NEUREXIN-3"/>
    <property type="match status" value="1"/>
</dbReference>
<evidence type="ECO:0000256" key="2">
    <source>
        <dbReference type="ARBA" id="ARBA00022692"/>
    </source>
</evidence>
<keyword evidence="7 14" id="KW-1133">Transmembrane helix</keyword>
<dbReference type="GO" id="GO:0007155">
    <property type="term" value="P:cell adhesion"/>
    <property type="evidence" value="ECO:0007669"/>
    <property type="project" value="UniProtKB-KW"/>
</dbReference>
<keyword evidence="6" id="KW-0325">Glycoprotein</keyword>
<evidence type="ECO:0000256" key="14">
    <source>
        <dbReference type="SAM" id="Phobius"/>
    </source>
</evidence>
<comment type="subcellular location">
    <subcellularLocation>
        <location evidence="11">Presynaptic cell membrane</location>
        <topology evidence="11">Single-pass type I membrane protein</topology>
    </subcellularLocation>
</comment>
<feature type="region of interest" description="Disordered" evidence="13">
    <location>
        <begin position="401"/>
        <end position="432"/>
    </location>
</feature>
<accession>A0A2U4A3V5</accession>
<dbReference type="InterPro" id="IPR001791">
    <property type="entry name" value="Laminin_G"/>
</dbReference>
<comment type="caution">
    <text evidence="12">Lacks conserved residue(s) required for the propagation of feature annotation.</text>
</comment>
<evidence type="ECO:0000256" key="8">
    <source>
        <dbReference type="ARBA" id="ARBA00023018"/>
    </source>
</evidence>
<feature type="compositionally biased region" description="Basic residues" evidence="13">
    <location>
        <begin position="55"/>
        <end position="65"/>
    </location>
</feature>
<dbReference type="CTD" id="9369"/>
<protein>
    <submittedName>
        <fullName evidence="18">Neurexin 3 isoform X29</fullName>
    </submittedName>
</protein>
<dbReference type="InterPro" id="IPR013320">
    <property type="entry name" value="ConA-like_dom_sf"/>
</dbReference>
<dbReference type="AlphaFoldDB" id="A0A2U4A3V5"/>
<dbReference type="InterPro" id="IPR050372">
    <property type="entry name" value="Neurexin-related_CASP"/>
</dbReference>
<dbReference type="Pfam" id="PF01034">
    <property type="entry name" value="Syndecan"/>
    <property type="match status" value="1"/>
</dbReference>
<feature type="region of interest" description="Disordered" evidence="13">
    <location>
        <begin position="44"/>
        <end position="65"/>
    </location>
</feature>
<keyword evidence="3 15" id="KW-0732">Signal</keyword>
<evidence type="ECO:0000256" key="12">
    <source>
        <dbReference type="PROSITE-ProRule" id="PRU00122"/>
    </source>
</evidence>
<dbReference type="SMART" id="SM00294">
    <property type="entry name" value="4.1m"/>
    <property type="match status" value="1"/>
</dbReference>
<evidence type="ECO:0000256" key="10">
    <source>
        <dbReference type="ARBA" id="ARBA00023207"/>
    </source>
</evidence>
<evidence type="ECO:0000256" key="4">
    <source>
        <dbReference type="ARBA" id="ARBA00022737"/>
    </source>
</evidence>
<keyword evidence="4" id="KW-0677">Repeat</keyword>
<evidence type="ECO:0000256" key="7">
    <source>
        <dbReference type="ARBA" id="ARBA00022989"/>
    </source>
</evidence>
<keyword evidence="5" id="KW-0130">Cell adhesion</keyword>
<dbReference type="Gene3D" id="2.60.120.200">
    <property type="match status" value="1"/>
</dbReference>
<evidence type="ECO:0000256" key="6">
    <source>
        <dbReference type="ARBA" id="ARBA00022974"/>
    </source>
</evidence>
<keyword evidence="10" id="KW-0357">Heparan sulfate</keyword>
<name>A0A2U4A3V5_TURTR</name>
<keyword evidence="17" id="KW-1185">Reference proteome</keyword>
<dbReference type="PROSITE" id="PS50025">
    <property type="entry name" value="LAM_G_DOMAIN"/>
    <property type="match status" value="1"/>
</dbReference>